<dbReference type="Proteomes" id="UP000095280">
    <property type="component" value="Unplaced"/>
</dbReference>
<organism evidence="2 3">
    <name type="scientific">Macrostomum lignano</name>
    <dbReference type="NCBI Taxonomy" id="282301"/>
    <lineage>
        <taxon>Eukaryota</taxon>
        <taxon>Metazoa</taxon>
        <taxon>Spiralia</taxon>
        <taxon>Lophotrochozoa</taxon>
        <taxon>Platyhelminthes</taxon>
        <taxon>Rhabditophora</taxon>
        <taxon>Macrostomorpha</taxon>
        <taxon>Macrostomida</taxon>
        <taxon>Macrostomidae</taxon>
        <taxon>Macrostomum</taxon>
    </lineage>
</organism>
<name>A0A1I8FLF6_9PLAT</name>
<feature type="compositionally biased region" description="Low complexity" evidence="1">
    <location>
        <begin position="316"/>
        <end position="326"/>
    </location>
</feature>
<evidence type="ECO:0000313" key="3">
    <source>
        <dbReference type="WBParaSite" id="maker-unitig_39785-snap-gene-0.2-mRNA-1"/>
    </source>
</evidence>
<feature type="compositionally biased region" description="Basic residues" evidence="1">
    <location>
        <begin position="232"/>
        <end position="249"/>
    </location>
</feature>
<dbReference type="AlphaFoldDB" id="A0A1I8FLF6"/>
<evidence type="ECO:0000256" key="1">
    <source>
        <dbReference type="SAM" id="MobiDB-lite"/>
    </source>
</evidence>
<keyword evidence="2" id="KW-1185">Reference proteome</keyword>
<accession>A0A1I8FLF6</accession>
<sequence length="414" mass="42084">MSIVTSTGVSGCPGSAAGATSATLTSTTGATAAAAAAAVVASSTNSATGTRIPSGPAAAAANEVSARSCYVDSQHIFSLSIQGNAQLGMDDLERSVAVLVKMAATGENLPTICHGLGSFVSELVNIQGITADEEKVMDRHAEHSAVASAEGVRGVAPGAGLPAAARAPPHLLKHGQPSSSTPSSCSELGTPLHFTALNFLNRLPRGGRRVRRTDASDSADSHRQFSAMIAKHHQSHSHQGGHHHHHHQFRGSAAPTLGCGHNGAFRFAACSEAGGGLQGRAAATPQMEPTGACKRRRRRQAAAPQSQRLAEQRNWAASAASSAATAAGGGGAGGRRRRRGFGGFGDSSAAGSLGDRALVPDLEPGWYSGVIHNGLTMLRVGGVELPAARCTPALGLKSARGVQLQSDLGRARLL</sequence>
<proteinExistence type="predicted"/>
<evidence type="ECO:0000313" key="2">
    <source>
        <dbReference type="Proteomes" id="UP000095280"/>
    </source>
</evidence>
<protein>
    <submittedName>
        <fullName evidence="3">GAE domain-containing protein</fullName>
    </submittedName>
</protein>
<reference evidence="3" key="1">
    <citation type="submission" date="2016-11" db="UniProtKB">
        <authorList>
            <consortium name="WormBaseParasite"/>
        </authorList>
    </citation>
    <scope>IDENTIFICATION</scope>
</reference>
<feature type="region of interest" description="Disordered" evidence="1">
    <location>
        <begin position="232"/>
        <end position="254"/>
    </location>
</feature>
<feature type="region of interest" description="Disordered" evidence="1">
    <location>
        <begin position="276"/>
        <end position="346"/>
    </location>
</feature>
<dbReference type="WBParaSite" id="maker-unitig_39785-snap-gene-0.2-mRNA-1">
    <property type="protein sequence ID" value="maker-unitig_39785-snap-gene-0.2-mRNA-1"/>
    <property type="gene ID" value="maker-unitig_39785-snap-gene-0.2"/>
</dbReference>